<feature type="non-terminal residue" evidence="1">
    <location>
        <position position="67"/>
    </location>
</feature>
<dbReference type="AlphaFoldDB" id="A0A059F676"/>
<evidence type="ECO:0000313" key="2">
    <source>
        <dbReference type="Proteomes" id="UP000025061"/>
    </source>
</evidence>
<proteinExistence type="predicted"/>
<evidence type="ECO:0000313" key="1">
    <source>
        <dbReference type="EMBL" id="KCZ82657.1"/>
    </source>
</evidence>
<accession>A0A059F676</accession>
<organism evidence="1 2">
    <name type="scientific">Hyphomonas hirschiana VP5</name>
    <dbReference type="NCBI Taxonomy" id="1280951"/>
    <lineage>
        <taxon>Bacteria</taxon>
        <taxon>Pseudomonadati</taxon>
        <taxon>Pseudomonadota</taxon>
        <taxon>Alphaproteobacteria</taxon>
        <taxon>Hyphomonadales</taxon>
        <taxon>Hyphomonadaceae</taxon>
        <taxon>Hyphomonas</taxon>
    </lineage>
</organism>
<comment type="caution">
    <text evidence="1">The sequence shown here is derived from an EMBL/GenBank/DDBJ whole genome shotgun (WGS) entry which is preliminary data.</text>
</comment>
<sequence>MFDPASTFKNRCEVRRVGQDIEGNTYPDVQGTLLEELFWLRSWTNETYLWNTEVTDRNPAGFSDRLD</sequence>
<gene>
    <name evidence="1" type="ORF">HHI_17648</name>
</gene>
<protein>
    <submittedName>
        <fullName evidence="1">Peptidase family protein</fullName>
    </submittedName>
</protein>
<dbReference type="Proteomes" id="UP000025061">
    <property type="component" value="Unassembled WGS sequence"/>
</dbReference>
<keyword evidence="2" id="KW-1185">Reference proteome</keyword>
<reference evidence="1 2" key="1">
    <citation type="submission" date="2013-04" db="EMBL/GenBank/DDBJ databases">
        <title>Hyphomonas hirschiana VP5 Genome Sequencing.</title>
        <authorList>
            <person name="Lai Q."/>
            <person name="Shao Z."/>
        </authorList>
    </citation>
    <scope>NUCLEOTIDE SEQUENCE [LARGE SCALE GENOMIC DNA]</scope>
    <source>
        <strain evidence="1 2">VP5</strain>
    </source>
</reference>
<dbReference type="EMBL" id="ARYI01000038">
    <property type="protein sequence ID" value="KCZ82657.1"/>
    <property type="molecule type" value="Genomic_DNA"/>
</dbReference>
<name>A0A059F676_9PROT</name>